<evidence type="ECO:0000256" key="7">
    <source>
        <dbReference type="ARBA" id="ARBA00022729"/>
    </source>
</evidence>
<dbReference type="FunFam" id="2.60.40.10:FF:000757">
    <property type="entry name" value="Beta-glucosidase G"/>
    <property type="match status" value="1"/>
</dbReference>
<reference evidence="21" key="1">
    <citation type="journal article" date="2020" name="Stud. Mycol.">
        <title>101 Dothideomycetes genomes: a test case for predicting lifestyles and emergence of pathogens.</title>
        <authorList>
            <person name="Haridas S."/>
            <person name="Albert R."/>
            <person name="Binder M."/>
            <person name="Bloem J."/>
            <person name="Labutti K."/>
            <person name="Salamov A."/>
            <person name="Andreopoulos B."/>
            <person name="Baker S."/>
            <person name="Barry K."/>
            <person name="Bills G."/>
            <person name="Bluhm B."/>
            <person name="Cannon C."/>
            <person name="Castanera R."/>
            <person name="Culley D."/>
            <person name="Daum C."/>
            <person name="Ezra D."/>
            <person name="Gonzalez J."/>
            <person name="Henrissat B."/>
            <person name="Kuo A."/>
            <person name="Liang C."/>
            <person name="Lipzen A."/>
            <person name="Lutzoni F."/>
            <person name="Magnuson J."/>
            <person name="Mondo S."/>
            <person name="Nolan M."/>
            <person name="Ohm R."/>
            <person name="Pangilinan J."/>
            <person name="Park H.-J."/>
            <person name="Ramirez L."/>
            <person name="Alfaro M."/>
            <person name="Sun H."/>
            <person name="Tritt A."/>
            <person name="Yoshinaga Y."/>
            <person name="Zwiers L.-H."/>
            <person name="Turgeon B."/>
            <person name="Goodwin S."/>
            <person name="Spatafora J."/>
            <person name="Crous P."/>
            <person name="Grigoriev I."/>
        </authorList>
    </citation>
    <scope>NUCLEOTIDE SEQUENCE</scope>
    <source>
        <strain evidence="21">CBS 675.92</strain>
    </source>
</reference>
<evidence type="ECO:0000256" key="3">
    <source>
        <dbReference type="ARBA" id="ARBA00004987"/>
    </source>
</evidence>
<dbReference type="OrthoDB" id="416222at2759"/>
<dbReference type="Proteomes" id="UP000800035">
    <property type="component" value="Unassembled WGS sequence"/>
</dbReference>
<sequence>MVAMFSTSIVAASALLSTATAQNFGGSGPSSGGFTYMQPLNTTIFGEYGHSEAVYPSPNITGGGGWEAALEKAKAWVAQLTVEEKADLVTGQAGPCVGNIVAIPRLNFSGLCLQDGPLAIRVADYASVFSAGVSVGASWDKDIMYERGVAMGKEFKAKGAHILLGPVAGPLGRSAYSGRNWEGFAADPYLSGVAMEKTITGHQDTGVQACAKHWVGNEQEVQRNPTYDTNITTTKTKNAISSNLDDRTMHELYMWPFANAIKAKASSVMCSYQRINGSYGCQNSKTQNGLLKGELGFQGYIMSDWGATHTGVAAIEAGLDMNMPGGLGPYGLNFGLPSFFGGNITEGVNNGTLTRVDDMVIRIMTPYFFLNQDQNYPSVDPSGADLNTFSPRSTWTRNFTLTGERSRDVRGDHAALIRKHGAAGAVLLKNEGALPLKAPKNIAVFGNDAGDDVSGLLNQQDFEYGTLAAGGGSGTGQFSYLITPLRAIQDRAAQDKATVQHWLNNTYITTTKDWNNVWLPTLPDVCLVLLKTWAEEAADRAHLSVDWNGEEVVESVARDCKNTVVITHSSGINTLPFADHPNVTAIIAAHYPGQESGHSLVDILYGDVNPSGHLPYTIAFNDTDYNAPPTTAVNTTGYDDWQSWFDEKLEIDYRYFDAHNISVRYEFGFGLSYTTFNISDLQASPLSSNISALPADLPIQPGGNPDLWASVYNVSVSVSNTGSVAGAAVPQLYVGLPSSAPEGTPVKQLRGFEKVYLEKGATQTVGFELMRRDLSYWDVVRQQWVIPEGEFTFWVGFSSRDLVAEKKLTVVT</sequence>
<proteinExistence type="inferred from homology"/>
<keyword evidence="13" id="KW-0624">Polysaccharide degradation</keyword>
<dbReference type="Pfam" id="PF00933">
    <property type="entry name" value="Glyco_hydro_3"/>
    <property type="match status" value="1"/>
</dbReference>
<organism evidence="21 22">
    <name type="scientific">Byssothecium circinans</name>
    <dbReference type="NCBI Taxonomy" id="147558"/>
    <lineage>
        <taxon>Eukaryota</taxon>
        <taxon>Fungi</taxon>
        <taxon>Dikarya</taxon>
        <taxon>Ascomycota</taxon>
        <taxon>Pezizomycotina</taxon>
        <taxon>Dothideomycetes</taxon>
        <taxon>Pleosporomycetidae</taxon>
        <taxon>Pleosporales</taxon>
        <taxon>Massarineae</taxon>
        <taxon>Massarinaceae</taxon>
        <taxon>Byssothecium</taxon>
    </lineage>
</organism>
<keyword evidence="10" id="KW-0325">Glycoprotein</keyword>
<evidence type="ECO:0000256" key="1">
    <source>
        <dbReference type="ARBA" id="ARBA00000448"/>
    </source>
</evidence>
<accession>A0A6A5TM79</accession>
<dbReference type="SMART" id="SM01217">
    <property type="entry name" value="Fn3_like"/>
    <property type="match status" value="1"/>
</dbReference>
<dbReference type="GO" id="GO:0030245">
    <property type="term" value="P:cellulose catabolic process"/>
    <property type="evidence" value="ECO:0007669"/>
    <property type="project" value="UniProtKB-KW"/>
</dbReference>
<dbReference type="Gene3D" id="3.40.50.1700">
    <property type="entry name" value="Glycoside hydrolase family 3 C-terminal domain"/>
    <property type="match status" value="1"/>
</dbReference>
<dbReference type="SUPFAM" id="SSF52279">
    <property type="entry name" value="Beta-D-glucan exohydrolase, C-terminal domain"/>
    <property type="match status" value="1"/>
</dbReference>
<dbReference type="Gene3D" id="3.20.20.300">
    <property type="entry name" value="Glycoside hydrolase, family 3, N-terminal domain"/>
    <property type="match status" value="1"/>
</dbReference>
<keyword evidence="8" id="KW-0378">Hydrolase</keyword>
<evidence type="ECO:0000256" key="19">
    <source>
        <dbReference type="SAM" id="SignalP"/>
    </source>
</evidence>
<keyword evidence="12" id="KW-0326">Glycosidase</keyword>
<dbReference type="FunFam" id="3.40.50.1700:FF:000003">
    <property type="entry name" value="Probable beta-glucosidase"/>
    <property type="match status" value="1"/>
</dbReference>
<feature type="domain" description="Fibronectin type III-like" evidence="20">
    <location>
        <begin position="728"/>
        <end position="799"/>
    </location>
</feature>
<dbReference type="Pfam" id="PF14310">
    <property type="entry name" value="Fn3-like"/>
    <property type="match status" value="1"/>
</dbReference>
<comment type="similarity">
    <text evidence="4">Belongs to the glycosyl hydrolase 3 family.</text>
</comment>
<protein>
    <recommendedName>
        <fullName evidence="15">Probable beta-glucosidase G</fullName>
        <ecNumber evidence="5">3.2.1.21</ecNumber>
    </recommendedName>
    <alternativeName>
        <fullName evidence="16">Beta-D-glucoside glucohydrolase G</fullName>
    </alternativeName>
    <alternativeName>
        <fullName evidence="17">Cellobiase G</fullName>
    </alternativeName>
    <alternativeName>
        <fullName evidence="18">Gentiobiase G</fullName>
    </alternativeName>
</protein>
<evidence type="ECO:0000259" key="20">
    <source>
        <dbReference type="SMART" id="SM01217"/>
    </source>
</evidence>
<evidence type="ECO:0000256" key="15">
    <source>
        <dbReference type="ARBA" id="ARBA00039579"/>
    </source>
</evidence>
<evidence type="ECO:0000313" key="22">
    <source>
        <dbReference type="Proteomes" id="UP000800035"/>
    </source>
</evidence>
<keyword evidence="6" id="KW-0964">Secreted</keyword>
<dbReference type="EC" id="3.2.1.21" evidence="5"/>
<dbReference type="PRINTS" id="PR00133">
    <property type="entry name" value="GLHYDRLASE3"/>
</dbReference>
<dbReference type="PANTHER" id="PTHR42715">
    <property type="entry name" value="BETA-GLUCOSIDASE"/>
    <property type="match status" value="1"/>
</dbReference>
<dbReference type="InterPro" id="IPR036962">
    <property type="entry name" value="Glyco_hydro_3_N_sf"/>
</dbReference>
<comment type="pathway">
    <text evidence="3">Glycan metabolism; cellulose degradation.</text>
</comment>
<evidence type="ECO:0000256" key="12">
    <source>
        <dbReference type="ARBA" id="ARBA00023295"/>
    </source>
</evidence>
<evidence type="ECO:0000256" key="2">
    <source>
        <dbReference type="ARBA" id="ARBA00004613"/>
    </source>
</evidence>
<dbReference type="InterPro" id="IPR026891">
    <property type="entry name" value="Fn3-like"/>
</dbReference>
<keyword evidence="7 19" id="KW-0732">Signal</keyword>
<feature type="signal peptide" evidence="19">
    <location>
        <begin position="1"/>
        <end position="21"/>
    </location>
</feature>
<dbReference type="GO" id="GO:0008422">
    <property type="term" value="F:beta-glucosidase activity"/>
    <property type="evidence" value="ECO:0007669"/>
    <property type="project" value="UniProtKB-EC"/>
</dbReference>
<dbReference type="SUPFAM" id="SSF51445">
    <property type="entry name" value="(Trans)glycosidases"/>
    <property type="match status" value="1"/>
</dbReference>
<dbReference type="InterPro" id="IPR001764">
    <property type="entry name" value="Glyco_hydro_3_N"/>
</dbReference>
<evidence type="ECO:0000256" key="14">
    <source>
        <dbReference type="ARBA" id="ARBA00024983"/>
    </source>
</evidence>
<evidence type="ECO:0000256" key="17">
    <source>
        <dbReference type="ARBA" id="ARBA00041601"/>
    </source>
</evidence>
<dbReference type="AlphaFoldDB" id="A0A6A5TM79"/>
<evidence type="ECO:0000313" key="21">
    <source>
        <dbReference type="EMBL" id="KAF1952829.1"/>
    </source>
</evidence>
<dbReference type="PANTHER" id="PTHR42715:SF12">
    <property type="entry name" value="BETA-GLUCOSIDASE G-RELATED"/>
    <property type="match status" value="1"/>
</dbReference>
<gene>
    <name evidence="21" type="ORF">CC80DRAFT_478566</name>
</gene>
<evidence type="ECO:0000256" key="10">
    <source>
        <dbReference type="ARBA" id="ARBA00023180"/>
    </source>
</evidence>
<evidence type="ECO:0000256" key="16">
    <source>
        <dbReference type="ARBA" id="ARBA00041276"/>
    </source>
</evidence>
<evidence type="ECO:0000256" key="9">
    <source>
        <dbReference type="ARBA" id="ARBA00023001"/>
    </source>
</evidence>
<dbReference type="InterPro" id="IPR013783">
    <property type="entry name" value="Ig-like_fold"/>
</dbReference>
<name>A0A6A5TM79_9PLEO</name>
<dbReference type="GO" id="GO:0005576">
    <property type="term" value="C:extracellular region"/>
    <property type="evidence" value="ECO:0007669"/>
    <property type="project" value="UniProtKB-SubCell"/>
</dbReference>
<dbReference type="EMBL" id="ML977007">
    <property type="protein sequence ID" value="KAF1952829.1"/>
    <property type="molecule type" value="Genomic_DNA"/>
</dbReference>
<dbReference type="Gene3D" id="2.60.40.10">
    <property type="entry name" value="Immunoglobulins"/>
    <property type="match status" value="1"/>
</dbReference>
<evidence type="ECO:0000256" key="5">
    <source>
        <dbReference type="ARBA" id="ARBA00012744"/>
    </source>
</evidence>
<comment type="catalytic activity">
    <reaction evidence="1">
        <text>Hydrolysis of terminal, non-reducing beta-D-glucosyl residues with release of beta-D-glucose.</text>
        <dbReference type="EC" id="3.2.1.21"/>
    </reaction>
</comment>
<keyword evidence="11" id="KW-0119">Carbohydrate metabolism</keyword>
<dbReference type="InterPro" id="IPR036881">
    <property type="entry name" value="Glyco_hydro_3_C_sf"/>
</dbReference>
<dbReference type="InterPro" id="IPR002772">
    <property type="entry name" value="Glyco_hydro_3_C"/>
</dbReference>
<evidence type="ECO:0000256" key="4">
    <source>
        <dbReference type="ARBA" id="ARBA00005336"/>
    </source>
</evidence>
<evidence type="ECO:0000256" key="13">
    <source>
        <dbReference type="ARBA" id="ARBA00023326"/>
    </source>
</evidence>
<evidence type="ECO:0000256" key="6">
    <source>
        <dbReference type="ARBA" id="ARBA00022525"/>
    </source>
</evidence>
<comment type="function">
    <text evidence="14">Beta-glucosidases are one of a number of cellulolytic enzymes involved in the degradation of cellulosic biomass. Catalyzes the last step releasing glucose from the inhibitory cellobiose.</text>
</comment>
<keyword evidence="22" id="KW-1185">Reference proteome</keyword>
<feature type="chain" id="PRO_5025503556" description="Probable beta-glucosidase G" evidence="19">
    <location>
        <begin position="22"/>
        <end position="812"/>
    </location>
</feature>
<dbReference type="InterPro" id="IPR050288">
    <property type="entry name" value="Cellulose_deg_GH3"/>
</dbReference>
<evidence type="ECO:0000256" key="11">
    <source>
        <dbReference type="ARBA" id="ARBA00023277"/>
    </source>
</evidence>
<dbReference type="Pfam" id="PF01915">
    <property type="entry name" value="Glyco_hydro_3_C"/>
    <property type="match status" value="1"/>
</dbReference>
<dbReference type="FunFam" id="3.20.20.300:FF:000002">
    <property type="entry name" value="Probable beta-glucosidase"/>
    <property type="match status" value="1"/>
</dbReference>
<comment type="subcellular location">
    <subcellularLocation>
        <location evidence="2">Secreted</location>
    </subcellularLocation>
</comment>
<evidence type="ECO:0000256" key="8">
    <source>
        <dbReference type="ARBA" id="ARBA00022801"/>
    </source>
</evidence>
<dbReference type="InterPro" id="IPR017853">
    <property type="entry name" value="GH"/>
</dbReference>
<keyword evidence="9" id="KW-0136">Cellulose degradation</keyword>
<evidence type="ECO:0000256" key="18">
    <source>
        <dbReference type="ARBA" id="ARBA00041808"/>
    </source>
</evidence>